<dbReference type="Pfam" id="PF03732">
    <property type="entry name" value="Retrotrans_gag"/>
    <property type="match status" value="1"/>
</dbReference>
<dbReference type="OrthoDB" id="911683at2759"/>
<evidence type="ECO:0000259" key="3">
    <source>
        <dbReference type="PROSITE" id="PS50158"/>
    </source>
</evidence>
<dbReference type="AlphaFoldDB" id="A0A2Z7BIJ8"/>
<feature type="compositionally biased region" description="Low complexity" evidence="2">
    <location>
        <begin position="188"/>
        <end position="199"/>
    </location>
</feature>
<dbReference type="Gene3D" id="4.10.60.10">
    <property type="entry name" value="Zinc finger, CCHC-type"/>
    <property type="match status" value="1"/>
</dbReference>
<dbReference type="PANTHER" id="PTHR34482:SF49">
    <property type="entry name" value="RETROTRANSPOSON GAG DOMAIN-CONTAINING PROTEIN"/>
    <property type="match status" value="1"/>
</dbReference>
<dbReference type="GO" id="GO:0008270">
    <property type="term" value="F:zinc ion binding"/>
    <property type="evidence" value="ECO:0007669"/>
    <property type="project" value="UniProtKB-KW"/>
</dbReference>
<evidence type="ECO:0000313" key="4">
    <source>
        <dbReference type="EMBL" id="KZV33887.1"/>
    </source>
</evidence>
<feature type="region of interest" description="Disordered" evidence="2">
    <location>
        <begin position="240"/>
        <end position="259"/>
    </location>
</feature>
<dbReference type="InterPro" id="IPR005162">
    <property type="entry name" value="Retrotrans_gag_dom"/>
</dbReference>
<dbReference type="PROSITE" id="PS50158">
    <property type="entry name" value="ZF_CCHC"/>
    <property type="match status" value="1"/>
</dbReference>
<evidence type="ECO:0000256" key="1">
    <source>
        <dbReference type="PROSITE-ProRule" id="PRU00047"/>
    </source>
</evidence>
<accession>A0A2Z7BIJ8</accession>
<dbReference type="Proteomes" id="UP000250235">
    <property type="component" value="Unassembled WGS sequence"/>
</dbReference>
<dbReference type="EMBL" id="KV005654">
    <property type="protein sequence ID" value="KZV33887.1"/>
    <property type="molecule type" value="Genomic_DNA"/>
</dbReference>
<dbReference type="PANTHER" id="PTHR34482">
    <property type="entry name" value="DNA DAMAGE-INDUCIBLE PROTEIN 1-LIKE"/>
    <property type="match status" value="1"/>
</dbReference>
<reference evidence="4 5" key="1">
    <citation type="journal article" date="2015" name="Proc. Natl. Acad. Sci. U.S.A.">
        <title>The resurrection genome of Boea hygrometrica: A blueprint for survival of dehydration.</title>
        <authorList>
            <person name="Xiao L."/>
            <person name="Yang G."/>
            <person name="Zhang L."/>
            <person name="Yang X."/>
            <person name="Zhao S."/>
            <person name="Ji Z."/>
            <person name="Zhou Q."/>
            <person name="Hu M."/>
            <person name="Wang Y."/>
            <person name="Chen M."/>
            <person name="Xu Y."/>
            <person name="Jin H."/>
            <person name="Xiao X."/>
            <person name="Hu G."/>
            <person name="Bao F."/>
            <person name="Hu Y."/>
            <person name="Wan P."/>
            <person name="Li L."/>
            <person name="Deng X."/>
            <person name="Kuang T."/>
            <person name="Xiang C."/>
            <person name="Zhu J.K."/>
            <person name="Oliver M.J."/>
            <person name="He Y."/>
        </authorList>
    </citation>
    <scope>NUCLEOTIDE SEQUENCE [LARGE SCALE GENOMIC DNA]</scope>
    <source>
        <strain evidence="5">cv. XS01</strain>
    </source>
</reference>
<evidence type="ECO:0000313" key="5">
    <source>
        <dbReference type="Proteomes" id="UP000250235"/>
    </source>
</evidence>
<dbReference type="SUPFAM" id="SSF57756">
    <property type="entry name" value="Retrovirus zinc finger-like domains"/>
    <property type="match status" value="1"/>
</dbReference>
<evidence type="ECO:0000256" key="2">
    <source>
        <dbReference type="SAM" id="MobiDB-lite"/>
    </source>
</evidence>
<gene>
    <name evidence="4" type="ORF">F511_11097</name>
</gene>
<feature type="compositionally biased region" description="Polar residues" evidence="2">
    <location>
        <begin position="244"/>
        <end position="253"/>
    </location>
</feature>
<name>A0A2Z7BIJ8_9LAMI</name>
<keyword evidence="5" id="KW-1185">Reference proteome</keyword>
<protein>
    <recommendedName>
        <fullName evidence="3">CCHC-type domain-containing protein</fullName>
    </recommendedName>
</protein>
<keyword evidence="1" id="KW-0863">Zinc-finger</keyword>
<feature type="compositionally biased region" description="Low complexity" evidence="2">
    <location>
        <begin position="160"/>
        <end position="171"/>
    </location>
</feature>
<proteinExistence type="predicted"/>
<keyword evidence="1" id="KW-0862">Zinc</keyword>
<dbReference type="InterPro" id="IPR036875">
    <property type="entry name" value="Znf_CCHC_sf"/>
</dbReference>
<dbReference type="InterPro" id="IPR001878">
    <property type="entry name" value="Znf_CCHC"/>
</dbReference>
<feature type="domain" description="CCHC-type" evidence="3">
    <location>
        <begin position="226"/>
        <end position="241"/>
    </location>
</feature>
<feature type="compositionally biased region" description="Basic residues" evidence="2">
    <location>
        <begin position="174"/>
        <end position="187"/>
    </location>
</feature>
<sequence>MVEYSQERRLKLDVLQLRDHAQHWWKGTSRVMRESGALISWESFFAAFRQEYTPESYYNNREREFDNLKQGNMRVTEYARHFSSLLSYVPHVSNQERTKRNKFLRGLRPDFFRMVLAGSLVTYVEAMDRAGDIEESLLEAQNQVQPTVGRSFLPVPEATQSFQPPQASQQSNRQRFKPRGKQFKRRSNSSSSGSVSSCGSGSGGALCGQCGGRHMASQCRGFQGNCYKCGQTSHLARACPSARGQPSNFSQHGSAGGSS</sequence>
<dbReference type="GO" id="GO:0003676">
    <property type="term" value="F:nucleic acid binding"/>
    <property type="evidence" value="ECO:0007669"/>
    <property type="project" value="InterPro"/>
</dbReference>
<dbReference type="Pfam" id="PF00098">
    <property type="entry name" value="zf-CCHC"/>
    <property type="match status" value="1"/>
</dbReference>
<organism evidence="4 5">
    <name type="scientific">Dorcoceras hygrometricum</name>
    <dbReference type="NCBI Taxonomy" id="472368"/>
    <lineage>
        <taxon>Eukaryota</taxon>
        <taxon>Viridiplantae</taxon>
        <taxon>Streptophyta</taxon>
        <taxon>Embryophyta</taxon>
        <taxon>Tracheophyta</taxon>
        <taxon>Spermatophyta</taxon>
        <taxon>Magnoliopsida</taxon>
        <taxon>eudicotyledons</taxon>
        <taxon>Gunneridae</taxon>
        <taxon>Pentapetalae</taxon>
        <taxon>asterids</taxon>
        <taxon>lamiids</taxon>
        <taxon>Lamiales</taxon>
        <taxon>Gesneriaceae</taxon>
        <taxon>Didymocarpoideae</taxon>
        <taxon>Trichosporeae</taxon>
        <taxon>Loxocarpinae</taxon>
        <taxon>Dorcoceras</taxon>
    </lineage>
</organism>
<dbReference type="SMART" id="SM00343">
    <property type="entry name" value="ZnF_C2HC"/>
    <property type="match status" value="2"/>
</dbReference>
<keyword evidence="1" id="KW-0479">Metal-binding</keyword>
<feature type="region of interest" description="Disordered" evidence="2">
    <location>
        <begin position="158"/>
        <end position="202"/>
    </location>
</feature>